<comment type="caution">
    <text evidence="8">The sequence shown here is derived from an EMBL/GenBank/DDBJ whole genome shotgun (WGS) entry which is preliminary data.</text>
</comment>
<dbReference type="PANTHER" id="PTHR45625:SF4">
    <property type="entry name" value="PEPTIDYLPROLYL ISOMERASE DOMAIN AND WD REPEAT-CONTAINING PROTEIN 1"/>
    <property type="match status" value="1"/>
</dbReference>
<dbReference type="EC" id="5.2.1.8" evidence="5"/>
<evidence type="ECO:0000256" key="5">
    <source>
        <dbReference type="RuleBase" id="RU363019"/>
    </source>
</evidence>
<evidence type="ECO:0000256" key="6">
    <source>
        <dbReference type="SAM" id="MobiDB-lite"/>
    </source>
</evidence>
<feature type="signal peptide" evidence="5">
    <location>
        <begin position="1"/>
        <end position="25"/>
    </location>
</feature>
<comment type="similarity">
    <text evidence="5">Belongs to the cyclophilin-type PPIase family.</text>
</comment>
<dbReference type="CDD" id="cd00317">
    <property type="entry name" value="cyclophilin"/>
    <property type="match status" value="1"/>
</dbReference>
<accession>A0ABQ2L0G7</accession>
<keyword evidence="5" id="KW-0732">Signal</keyword>
<comment type="catalytic activity">
    <reaction evidence="1 5">
        <text>[protein]-peptidylproline (omega=180) = [protein]-peptidylproline (omega=0)</text>
        <dbReference type="Rhea" id="RHEA:16237"/>
        <dbReference type="Rhea" id="RHEA-COMP:10747"/>
        <dbReference type="Rhea" id="RHEA-COMP:10748"/>
        <dbReference type="ChEBI" id="CHEBI:83833"/>
        <dbReference type="ChEBI" id="CHEBI:83834"/>
        <dbReference type="EC" id="5.2.1.8"/>
    </reaction>
</comment>
<feature type="compositionally biased region" description="Basic and acidic residues" evidence="6">
    <location>
        <begin position="226"/>
        <end position="237"/>
    </location>
</feature>
<name>A0ABQ2L0G7_9BACL</name>
<dbReference type="PANTHER" id="PTHR45625">
    <property type="entry name" value="PEPTIDYL-PROLYL CIS-TRANS ISOMERASE-RELATED"/>
    <property type="match status" value="1"/>
</dbReference>
<evidence type="ECO:0000259" key="7">
    <source>
        <dbReference type="PROSITE" id="PS50072"/>
    </source>
</evidence>
<dbReference type="PROSITE" id="PS51257">
    <property type="entry name" value="PROKAR_LIPOPROTEIN"/>
    <property type="match status" value="1"/>
</dbReference>
<protein>
    <recommendedName>
        <fullName evidence="5">Peptidyl-prolyl cis-trans isomerase</fullName>
        <shortName evidence="5">PPIase</shortName>
        <ecNumber evidence="5">5.2.1.8</ecNumber>
    </recommendedName>
</protein>
<keyword evidence="3 5" id="KW-0697">Rotamase</keyword>
<reference evidence="9" key="1">
    <citation type="journal article" date="2019" name="Int. J. Syst. Evol. Microbiol.">
        <title>The Global Catalogue of Microorganisms (GCM) 10K type strain sequencing project: providing services to taxonomists for standard genome sequencing and annotation.</title>
        <authorList>
            <consortium name="The Broad Institute Genomics Platform"/>
            <consortium name="The Broad Institute Genome Sequencing Center for Infectious Disease"/>
            <person name="Wu L."/>
            <person name="Ma J."/>
        </authorList>
    </citation>
    <scope>NUCLEOTIDE SEQUENCE [LARGE SCALE GENOMIC DNA]</scope>
    <source>
        <strain evidence="9">CGMCC 1.6964</strain>
    </source>
</reference>
<evidence type="ECO:0000313" key="8">
    <source>
        <dbReference type="EMBL" id="GGN98709.1"/>
    </source>
</evidence>
<evidence type="ECO:0000256" key="2">
    <source>
        <dbReference type="ARBA" id="ARBA00002388"/>
    </source>
</evidence>
<gene>
    <name evidence="8" type="ORF">GCM10010969_18110</name>
</gene>
<evidence type="ECO:0000313" key="9">
    <source>
        <dbReference type="Proteomes" id="UP000606653"/>
    </source>
</evidence>
<keyword evidence="4 5" id="KW-0413">Isomerase</keyword>
<dbReference type="PROSITE" id="PS50072">
    <property type="entry name" value="CSA_PPIASE_2"/>
    <property type="match status" value="1"/>
</dbReference>
<feature type="chain" id="PRO_5044968634" description="Peptidyl-prolyl cis-trans isomerase" evidence="5">
    <location>
        <begin position="26"/>
        <end position="237"/>
    </location>
</feature>
<feature type="domain" description="PPIase cyclophilin-type" evidence="7">
    <location>
        <begin position="66"/>
        <end position="228"/>
    </location>
</feature>
<dbReference type="InterPro" id="IPR044666">
    <property type="entry name" value="Cyclophilin_A-like"/>
</dbReference>
<feature type="region of interest" description="Disordered" evidence="6">
    <location>
        <begin position="32"/>
        <end position="65"/>
    </location>
</feature>
<dbReference type="Gene3D" id="2.40.100.10">
    <property type="entry name" value="Cyclophilin-like"/>
    <property type="match status" value="1"/>
</dbReference>
<evidence type="ECO:0000256" key="1">
    <source>
        <dbReference type="ARBA" id="ARBA00000971"/>
    </source>
</evidence>
<dbReference type="PRINTS" id="PR00153">
    <property type="entry name" value="CSAPPISMRASE"/>
</dbReference>
<dbReference type="Proteomes" id="UP000606653">
    <property type="component" value="Unassembled WGS sequence"/>
</dbReference>
<feature type="compositionally biased region" description="Low complexity" evidence="6">
    <location>
        <begin position="34"/>
        <end position="56"/>
    </location>
</feature>
<proteinExistence type="inferred from homology"/>
<feature type="region of interest" description="Disordered" evidence="6">
    <location>
        <begin position="205"/>
        <end position="237"/>
    </location>
</feature>
<dbReference type="InterPro" id="IPR002130">
    <property type="entry name" value="Cyclophilin-type_PPIase_dom"/>
</dbReference>
<keyword evidence="9" id="KW-1185">Reference proteome</keyword>
<dbReference type="InterPro" id="IPR029000">
    <property type="entry name" value="Cyclophilin-like_dom_sf"/>
</dbReference>
<evidence type="ECO:0000256" key="3">
    <source>
        <dbReference type="ARBA" id="ARBA00023110"/>
    </source>
</evidence>
<evidence type="ECO:0000256" key="4">
    <source>
        <dbReference type="ARBA" id="ARBA00023235"/>
    </source>
</evidence>
<dbReference type="Pfam" id="PF00160">
    <property type="entry name" value="Pro_isomerase"/>
    <property type="match status" value="1"/>
</dbReference>
<organism evidence="8 9">
    <name type="scientific">Saccharibacillus kuerlensis</name>
    <dbReference type="NCBI Taxonomy" id="459527"/>
    <lineage>
        <taxon>Bacteria</taxon>
        <taxon>Bacillati</taxon>
        <taxon>Bacillota</taxon>
        <taxon>Bacilli</taxon>
        <taxon>Bacillales</taxon>
        <taxon>Paenibacillaceae</taxon>
        <taxon>Saccharibacillus</taxon>
    </lineage>
</organism>
<dbReference type="InterPro" id="IPR020892">
    <property type="entry name" value="Cyclophilin-type_PPIase_CS"/>
</dbReference>
<dbReference type="RefSeq" id="WP_018976028.1">
    <property type="nucleotide sequence ID" value="NZ_BMLN01000004.1"/>
</dbReference>
<dbReference type="EMBL" id="BMLN01000004">
    <property type="protein sequence ID" value="GGN98709.1"/>
    <property type="molecule type" value="Genomic_DNA"/>
</dbReference>
<dbReference type="PROSITE" id="PS00170">
    <property type="entry name" value="CSA_PPIASE_1"/>
    <property type="match status" value="1"/>
</dbReference>
<dbReference type="SUPFAM" id="SSF50891">
    <property type="entry name" value="Cyclophilin-like"/>
    <property type="match status" value="1"/>
</dbReference>
<sequence>MYRNGRAGRSVTLAALLMLTLILLAACGSKTPQQSETATETKTQTGNTGTQAAGETPAGSKDNPIVTIEMDNGGIIKLELYPEIAPNTVNNFISLVKSGFYDGLTFHRIVPGFVIQGGDPNADGSGGPDYAIKGEFTSNGFNNTLKHTTGVLSMARTGAPDSAGSQFFIMLADQPSLDQQYAAFGKVADTASMDVVNAIAALPTDGKEKPVSPEGATMKKVTVDTLGKEYPEPEKIQ</sequence>
<comment type="function">
    <text evidence="2 5">PPIases accelerate the folding of proteins. It catalyzes the cis-trans isomerization of proline imidic peptide bonds in oligopeptides.</text>
</comment>